<keyword evidence="2" id="KW-0533">Nickel</keyword>
<keyword evidence="3" id="KW-0547">Nucleotide-binding</keyword>
<dbReference type="InterPro" id="IPR003439">
    <property type="entry name" value="ABC_transporter-like_ATP-bd"/>
</dbReference>
<dbReference type="GO" id="GO:0005524">
    <property type="term" value="F:ATP binding"/>
    <property type="evidence" value="ECO:0007669"/>
    <property type="project" value="UniProtKB-KW"/>
</dbReference>
<dbReference type="InterPro" id="IPR003593">
    <property type="entry name" value="AAA+_ATPase"/>
</dbReference>
<dbReference type="SMART" id="SM00382">
    <property type="entry name" value="AAA"/>
    <property type="match status" value="1"/>
</dbReference>
<evidence type="ECO:0000256" key="5">
    <source>
        <dbReference type="ARBA" id="ARBA00023112"/>
    </source>
</evidence>
<evidence type="ECO:0000313" key="8">
    <source>
        <dbReference type="Proteomes" id="UP001185028"/>
    </source>
</evidence>
<reference evidence="7 8" key="1">
    <citation type="submission" date="2023-07" db="EMBL/GenBank/DDBJ databases">
        <title>Genomic Encyclopedia of Type Strains, Phase IV (KMG-IV): sequencing the most valuable type-strain genomes for metagenomic binning, comparative biology and taxonomic classification.</title>
        <authorList>
            <person name="Goeker M."/>
        </authorList>
    </citation>
    <scope>NUCLEOTIDE SEQUENCE [LARGE SCALE GENOMIC DNA]</scope>
    <source>
        <strain evidence="7 8">DSM 22170</strain>
    </source>
</reference>
<organism evidence="7 8">
    <name type="scientific">Paenibacillus hunanensis</name>
    <dbReference type="NCBI Taxonomy" id="539262"/>
    <lineage>
        <taxon>Bacteria</taxon>
        <taxon>Bacillati</taxon>
        <taxon>Bacillota</taxon>
        <taxon>Bacilli</taxon>
        <taxon>Bacillales</taxon>
        <taxon>Paenibacillaceae</taxon>
        <taxon>Paenibacillus</taxon>
    </lineage>
</organism>
<dbReference type="EMBL" id="JAVDQH010000011">
    <property type="protein sequence ID" value="MDR6245035.1"/>
    <property type="molecule type" value="Genomic_DNA"/>
</dbReference>
<evidence type="ECO:0000256" key="4">
    <source>
        <dbReference type="ARBA" id="ARBA00022840"/>
    </source>
</evidence>
<dbReference type="InterPro" id="IPR027417">
    <property type="entry name" value="P-loop_NTPase"/>
</dbReference>
<keyword evidence="8" id="KW-1185">Reference proteome</keyword>
<evidence type="ECO:0000256" key="3">
    <source>
        <dbReference type="ARBA" id="ARBA00022741"/>
    </source>
</evidence>
<feature type="domain" description="ABC transporter" evidence="6">
    <location>
        <begin position="2"/>
        <end position="250"/>
    </location>
</feature>
<keyword evidence="5" id="KW-0406">Ion transport</keyword>
<gene>
    <name evidence="7" type="ORF">JOC58_002933</name>
</gene>
<dbReference type="InterPro" id="IPR050319">
    <property type="entry name" value="ABC_transp_ATP-bind"/>
</dbReference>
<dbReference type="PANTHER" id="PTHR43776">
    <property type="entry name" value="TRANSPORT ATP-BINDING PROTEIN"/>
    <property type="match status" value="1"/>
</dbReference>
<dbReference type="PROSITE" id="PS00211">
    <property type="entry name" value="ABC_TRANSPORTER_1"/>
    <property type="match status" value="1"/>
</dbReference>
<protein>
    <submittedName>
        <fullName evidence="7">Nickel transport system ATP-binding protein</fullName>
    </submittedName>
</protein>
<accession>A0ABU1J0J9</accession>
<evidence type="ECO:0000256" key="2">
    <source>
        <dbReference type="ARBA" id="ARBA00022596"/>
    </source>
</evidence>
<evidence type="ECO:0000256" key="1">
    <source>
        <dbReference type="ARBA" id="ARBA00022448"/>
    </source>
</evidence>
<sequence>MLDVSQVSHSYAAGGRLWRKPAIPVLQDISFTLEPGMCLGLLGVSGTGKSTLGKIILGLQRPTAGRVSFAGQDWYARDRRARHHMRREVQAVFQDCYSAVNPLMSAGQIIGEPLRNYERLSALEQKRRVAELLEQVGLQASDADKRPAAFSGGQLQRINIARAIALRPKLIVLDEAISSLDMVNQTQILTLLSQLRADYGMSYLFITHHIQAALTISDRMLVMDKGQIVCTADSAAALMSSPHPAVQQLIAARLPEHPSQRLDWSSET</sequence>
<dbReference type="InterPro" id="IPR017871">
    <property type="entry name" value="ABC_transporter-like_CS"/>
</dbReference>
<keyword evidence="5" id="KW-0921">Nickel transport</keyword>
<comment type="caution">
    <text evidence="7">The sequence shown here is derived from an EMBL/GenBank/DDBJ whole genome shotgun (WGS) entry which is preliminary data.</text>
</comment>
<dbReference type="NCBIfam" id="TIGR02769">
    <property type="entry name" value="nickel_nikE"/>
    <property type="match status" value="1"/>
</dbReference>
<proteinExistence type="predicted"/>
<dbReference type="Pfam" id="PF00005">
    <property type="entry name" value="ABC_tran"/>
    <property type="match status" value="1"/>
</dbReference>
<evidence type="ECO:0000313" key="7">
    <source>
        <dbReference type="EMBL" id="MDR6245035.1"/>
    </source>
</evidence>
<evidence type="ECO:0000259" key="6">
    <source>
        <dbReference type="PROSITE" id="PS50893"/>
    </source>
</evidence>
<dbReference type="Gene3D" id="3.40.50.300">
    <property type="entry name" value="P-loop containing nucleotide triphosphate hydrolases"/>
    <property type="match status" value="1"/>
</dbReference>
<dbReference type="InterPro" id="IPR014137">
    <property type="entry name" value="Nickel_NikE"/>
</dbReference>
<dbReference type="PROSITE" id="PS50893">
    <property type="entry name" value="ABC_TRANSPORTER_2"/>
    <property type="match status" value="1"/>
</dbReference>
<dbReference type="RefSeq" id="WP_188773448.1">
    <property type="nucleotide sequence ID" value="NZ_BMMB01000001.1"/>
</dbReference>
<keyword evidence="1" id="KW-0813">Transport</keyword>
<dbReference type="Proteomes" id="UP001185028">
    <property type="component" value="Unassembled WGS sequence"/>
</dbReference>
<keyword evidence="4 7" id="KW-0067">ATP-binding</keyword>
<dbReference type="SUPFAM" id="SSF52540">
    <property type="entry name" value="P-loop containing nucleoside triphosphate hydrolases"/>
    <property type="match status" value="1"/>
</dbReference>
<dbReference type="CDD" id="cd03257">
    <property type="entry name" value="ABC_NikE_OppD_transporters"/>
    <property type="match status" value="1"/>
</dbReference>
<name>A0ABU1J0J9_9BACL</name>